<comment type="caution">
    <text evidence="9">The sequence shown here is derived from an EMBL/GenBank/DDBJ whole genome shotgun (WGS) entry which is preliminary data.</text>
</comment>
<evidence type="ECO:0000313" key="9">
    <source>
        <dbReference type="EMBL" id="CAD7685035.1"/>
    </source>
</evidence>
<evidence type="ECO:0000256" key="1">
    <source>
        <dbReference type="ARBA" id="ARBA00004273"/>
    </source>
</evidence>
<gene>
    <name evidence="9" type="ORF">NYPRO_LOCUS17828</name>
</gene>
<organism evidence="9 10">
    <name type="scientific">Nyctereutes procyonoides</name>
    <name type="common">Raccoon dog</name>
    <name type="synonym">Canis procyonoides</name>
    <dbReference type="NCBI Taxonomy" id="34880"/>
    <lineage>
        <taxon>Eukaryota</taxon>
        <taxon>Metazoa</taxon>
        <taxon>Chordata</taxon>
        <taxon>Craniata</taxon>
        <taxon>Vertebrata</taxon>
        <taxon>Euteleostomi</taxon>
        <taxon>Mammalia</taxon>
        <taxon>Eutheria</taxon>
        <taxon>Laurasiatheria</taxon>
        <taxon>Carnivora</taxon>
        <taxon>Caniformia</taxon>
        <taxon>Canidae</taxon>
        <taxon>Nyctereutes</taxon>
    </lineage>
</organism>
<keyword evidence="10" id="KW-1185">Reference proteome</keyword>
<comment type="subcellular location">
    <subcellularLocation>
        <location evidence="1">Mitochondrion inner membrane</location>
    </subcellularLocation>
</comment>
<dbReference type="Proteomes" id="UP000645828">
    <property type="component" value="Unassembled WGS sequence"/>
</dbReference>
<dbReference type="AlphaFoldDB" id="A0A811Z6Y1"/>
<evidence type="ECO:0000256" key="5">
    <source>
        <dbReference type="ARBA" id="ARBA00022792"/>
    </source>
</evidence>
<evidence type="ECO:0000256" key="3">
    <source>
        <dbReference type="ARBA" id="ARBA00017689"/>
    </source>
</evidence>
<keyword evidence="6" id="KW-1133">Transmembrane helix</keyword>
<comment type="similarity">
    <text evidence="2">Belongs to the COX20 family.</text>
</comment>
<evidence type="ECO:0000256" key="4">
    <source>
        <dbReference type="ARBA" id="ARBA00022692"/>
    </source>
</evidence>
<keyword evidence="8" id="KW-0472">Membrane</keyword>
<dbReference type="InterPro" id="IPR022533">
    <property type="entry name" value="Cox20"/>
</dbReference>
<keyword evidence="5" id="KW-0999">Mitochondrion inner membrane</keyword>
<protein>
    <recommendedName>
        <fullName evidence="3">Cytochrome c oxidase assembly protein COX20, mitochondrial</fullName>
    </recommendedName>
</protein>
<evidence type="ECO:0000256" key="6">
    <source>
        <dbReference type="ARBA" id="ARBA00022989"/>
    </source>
</evidence>
<evidence type="ECO:0000256" key="7">
    <source>
        <dbReference type="ARBA" id="ARBA00023128"/>
    </source>
</evidence>
<dbReference type="GO" id="GO:0005743">
    <property type="term" value="C:mitochondrial inner membrane"/>
    <property type="evidence" value="ECO:0007669"/>
    <property type="project" value="UniProtKB-SubCell"/>
</dbReference>
<dbReference type="EMBL" id="CAJHUB010000760">
    <property type="protein sequence ID" value="CAD7685035.1"/>
    <property type="molecule type" value="Genomic_DNA"/>
</dbReference>
<keyword evidence="7" id="KW-0496">Mitochondrion</keyword>
<proteinExistence type="inferred from homology"/>
<accession>A0A811Z6Y1</accession>
<name>A0A811Z6Y1_NYCPR</name>
<dbReference type="PANTHER" id="PTHR31586:SF1">
    <property type="entry name" value="CYTOCHROME C OXIDASE ASSEMBLY PROTEIN COX20, MITOCHONDRIAL"/>
    <property type="match status" value="1"/>
</dbReference>
<dbReference type="GO" id="GO:0033617">
    <property type="term" value="P:mitochondrial respiratory chain complex IV assembly"/>
    <property type="evidence" value="ECO:0007669"/>
    <property type="project" value="InterPro"/>
</dbReference>
<evidence type="ECO:0000256" key="2">
    <source>
        <dbReference type="ARBA" id="ARBA00009575"/>
    </source>
</evidence>
<evidence type="ECO:0000256" key="8">
    <source>
        <dbReference type="ARBA" id="ARBA00023136"/>
    </source>
</evidence>
<evidence type="ECO:0000313" key="10">
    <source>
        <dbReference type="Proteomes" id="UP000645828"/>
    </source>
</evidence>
<dbReference type="PANTHER" id="PTHR31586">
    <property type="entry name" value="CYTOCHROME C OXIDASE PROTEIN 20"/>
    <property type="match status" value="1"/>
</dbReference>
<sequence>MAELDDSTKKKLVKLLRILDVANIPCAQDSVFRIRRSYDVGVGGFILVTQKCWLHCRYNYAKLRIQKRIAREGIKNKILNENTHLDSERKQTYCNRSS</sequence>
<keyword evidence="4" id="KW-0812">Transmembrane</keyword>
<reference evidence="9" key="1">
    <citation type="submission" date="2020-12" db="EMBL/GenBank/DDBJ databases">
        <authorList>
            <consortium name="Molecular Ecology Group"/>
        </authorList>
    </citation>
    <scope>NUCLEOTIDE SEQUENCE</scope>
    <source>
        <strain evidence="9">TBG_1078</strain>
    </source>
</reference>